<evidence type="ECO:0000313" key="3">
    <source>
        <dbReference type="Proteomes" id="UP000297245"/>
    </source>
</evidence>
<sequence length="82" mass="9263">MNRLVNQAFLNRENLAVERDSNSNSTLRYEHSCKLGRSSSIDKCMIWIVVAALAGILLMSCCLGCFRECQRHGKIKSQKVDT</sequence>
<dbReference type="AlphaFoldDB" id="A0A4S8MEU7"/>
<accession>A0A4S8MEU7</accession>
<keyword evidence="1" id="KW-0472">Membrane</keyword>
<proteinExistence type="predicted"/>
<keyword evidence="3" id="KW-1185">Reference proteome</keyword>
<name>A0A4S8MEU7_DENBC</name>
<reference evidence="2 3" key="1">
    <citation type="journal article" date="2019" name="Nat. Ecol. Evol.">
        <title>Megaphylogeny resolves global patterns of mushroom evolution.</title>
        <authorList>
            <person name="Varga T."/>
            <person name="Krizsan K."/>
            <person name="Foldi C."/>
            <person name="Dima B."/>
            <person name="Sanchez-Garcia M."/>
            <person name="Sanchez-Ramirez S."/>
            <person name="Szollosi G.J."/>
            <person name="Szarkandi J.G."/>
            <person name="Papp V."/>
            <person name="Albert L."/>
            <person name="Andreopoulos W."/>
            <person name="Angelini C."/>
            <person name="Antonin V."/>
            <person name="Barry K.W."/>
            <person name="Bougher N.L."/>
            <person name="Buchanan P."/>
            <person name="Buyck B."/>
            <person name="Bense V."/>
            <person name="Catcheside P."/>
            <person name="Chovatia M."/>
            <person name="Cooper J."/>
            <person name="Damon W."/>
            <person name="Desjardin D."/>
            <person name="Finy P."/>
            <person name="Geml J."/>
            <person name="Haridas S."/>
            <person name="Hughes K."/>
            <person name="Justo A."/>
            <person name="Karasinski D."/>
            <person name="Kautmanova I."/>
            <person name="Kiss B."/>
            <person name="Kocsube S."/>
            <person name="Kotiranta H."/>
            <person name="LaButti K.M."/>
            <person name="Lechner B.E."/>
            <person name="Liimatainen K."/>
            <person name="Lipzen A."/>
            <person name="Lukacs Z."/>
            <person name="Mihaltcheva S."/>
            <person name="Morgado L.N."/>
            <person name="Niskanen T."/>
            <person name="Noordeloos M.E."/>
            <person name="Ohm R.A."/>
            <person name="Ortiz-Santana B."/>
            <person name="Ovrebo C."/>
            <person name="Racz N."/>
            <person name="Riley R."/>
            <person name="Savchenko A."/>
            <person name="Shiryaev A."/>
            <person name="Soop K."/>
            <person name="Spirin V."/>
            <person name="Szebenyi C."/>
            <person name="Tomsovsky M."/>
            <person name="Tulloss R.E."/>
            <person name="Uehling J."/>
            <person name="Grigoriev I.V."/>
            <person name="Vagvolgyi C."/>
            <person name="Papp T."/>
            <person name="Martin F.M."/>
            <person name="Miettinen O."/>
            <person name="Hibbett D.S."/>
            <person name="Nagy L.G."/>
        </authorList>
    </citation>
    <scope>NUCLEOTIDE SEQUENCE [LARGE SCALE GENOMIC DNA]</scope>
    <source>
        <strain evidence="2 3">CBS 962.96</strain>
    </source>
</reference>
<protein>
    <submittedName>
        <fullName evidence="2">Uncharacterized protein</fullName>
    </submittedName>
</protein>
<evidence type="ECO:0000256" key="1">
    <source>
        <dbReference type="SAM" id="Phobius"/>
    </source>
</evidence>
<evidence type="ECO:0000313" key="2">
    <source>
        <dbReference type="EMBL" id="THV01148.1"/>
    </source>
</evidence>
<organism evidence="2 3">
    <name type="scientific">Dendrothele bispora (strain CBS 962.96)</name>
    <dbReference type="NCBI Taxonomy" id="1314807"/>
    <lineage>
        <taxon>Eukaryota</taxon>
        <taxon>Fungi</taxon>
        <taxon>Dikarya</taxon>
        <taxon>Basidiomycota</taxon>
        <taxon>Agaricomycotina</taxon>
        <taxon>Agaricomycetes</taxon>
        <taxon>Agaricomycetidae</taxon>
        <taxon>Agaricales</taxon>
        <taxon>Agaricales incertae sedis</taxon>
        <taxon>Dendrothele</taxon>
    </lineage>
</organism>
<dbReference type="Proteomes" id="UP000297245">
    <property type="component" value="Unassembled WGS sequence"/>
</dbReference>
<keyword evidence="1" id="KW-1133">Transmembrane helix</keyword>
<feature type="transmembrane region" description="Helical" evidence="1">
    <location>
        <begin position="45"/>
        <end position="66"/>
    </location>
</feature>
<dbReference type="EMBL" id="ML179094">
    <property type="protein sequence ID" value="THV01148.1"/>
    <property type="molecule type" value="Genomic_DNA"/>
</dbReference>
<keyword evidence="1" id="KW-0812">Transmembrane</keyword>
<gene>
    <name evidence="2" type="ORF">K435DRAFT_419362</name>
</gene>